<evidence type="ECO:0000313" key="2">
    <source>
        <dbReference type="EMBL" id="MDZ5759592.1"/>
    </source>
</evidence>
<dbReference type="EMBL" id="JAVBVO010000003">
    <property type="protein sequence ID" value="MDZ5759592.1"/>
    <property type="molecule type" value="Genomic_DNA"/>
</dbReference>
<name>A0AAW9JST8_CARML</name>
<dbReference type="InterPro" id="IPR016181">
    <property type="entry name" value="Acyl_CoA_acyltransferase"/>
</dbReference>
<sequence>MEIRTIEAEDYAEIKVLIQKAFENEEHSDGDEQLLVERIRKEKSYQKEFEVIALINSEIVGHGLLSPVIIEQKEDSLIEGAVVALAPLAVKKEYQGKGIGRAIIAELENRANTADYQGLSILGDPGYYQRFGYFPAKTKQIEAPFEIESNYFLIKELTENSLENCQGIVRYLPAFGLN</sequence>
<keyword evidence="2" id="KW-0808">Transferase</keyword>
<dbReference type="InterPro" id="IPR000182">
    <property type="entry name" value="GNAT_dom"/>
</dbReference>
<dbReference type="AlphaFoldDB" id="A0AAW9JST8"/>
<dbReference type="EC" id="2.3.1.-" evidence="2"/>
<dbReference type="SUPFAM" id="SSF55729">
    <property type="entry name" value="Acyl-CoA N-acyltransferases (Nat)"/>
    <property type="match status" value="1"/>
</dbReference>
<evidence type="ECO:0000259" key="1">
    <source>
        <dbReference type="PROSITE" id="PS51186"/>
    </source>
</evidence>
<gene>
    <name evidence="2" type="ORF">RAK27_13085</name>
</gene>
<dbReference type="Gene3D" id="3.40.630.30">
    <property type="match status" value="1"/>
</dbReference>
<accession>A0AAW9JST8</accession>
<dbReference type="Pfam" id="PF00583">
    <property type="entry name" value="Acetyltransf_1"/>
    <property type="match status" value="1"/>
</dbReference>
<dbReference type="Proteomes" id="UP001290462">
    <property type="component" value="Unassembled WGS sequence"/>
</dbReference>
<organism evidence="2 3">
    <name type="scientific">Carnobacterium maltaromaticum</name>
    <name type="common">Carnobacterium piscicola</name>
    <dbReference type="NCBI Taxonomy" id="2751"/>
    <lineage>
        <taxon>Bacteria</taxon>
        <taxon>Bacillati</taxon>
        <taxon>Bacillota</taxon>
        <taxon>Bacilli</taxon>
        <taxon>Lactobacillales</taxon>
        <taxon>Carnobacteriaceae</taxon>
        <taxon>Carnobacterium</taxon>
    </lineage>
</organism>
<dbReference type="PROSITE" id="PS51186">
    <property type="entry name" value="GNAT"/>
    <property type="match status" value="1"/>
</dbReference>
<keyword evidence="2" id="KW-0012">Acyltransferase</keyword>
<dbReference type="CDD" id="cd04301">
    <property type="entry name" value="NAT_SF"/>
    <property type="match status" value="1"/>
</dbReference>
<dbReference type="RefSeq" id="WP_322809297.1">
    <property type="nucleotide sequence ID" value="NZ_JAVBVO010000003.1"/>
</dbReference>
<proteinExistence type="predicted"/>
<feature type="domain" description="N-acetyltransferase" evidence="1">
    <location>
        <begin position="1"/>
        <end position="158"/>
    </location>
</feature>
<dbReference type="GO" id="GO:0016747">
    <property type="term" value="F:acyltransferase activity, transferring groups other than amino-acyl groups"/>
    <property type="evidence" value="ECO:0007669"/>
    <property type="project" value="InterPro"/>
</dbReference>
<comment type="caution">
    <text evidence="2">The sequence shown here is derived from an EMBL/GenBank/DDBJ whole genome shotgun (WGS) entry which is preliminary data.</text>
</comment>
<reference evidence="2" key="1">
    <citation type="submission" date="2023-08" db="EMBL/GenBank/DDBJ databases">
        <title>Genomic characterization of piscicolin 126 produced by Carnobacterium maltaromaticum CM22 strain isolated from salmon (Salmo salar).</title>
        <authorList>
            <person name="Gonzalez-Gragera E."/>
            <person name="Garcia-Lopez J.D."/>
            <person name="Teso-Perez C."/>
            <person name="Gimenez-Hernandez I."/>
            <person name="Peralta-Sanchez J.M."/>
            <person name="Valdivia E."/>
            <person name="Montalban-Lopez M."/>
            <person name="Martin-Platero A.M."/>
            <person name="Banos A."/>
            <person name="Martinez-Bueno M."/>
        </authorList>
    </citation>
    <scope>NUCLEOTIDE SEQUENCE</scope>
    <source>
        <strain evidence="2">CM22</strain>
    </source>
</reference>
<evidence type="ECO:0000313" key="3">
    <source>
        <dbReference type="Proteomes" id="UP001290462"/>
    </source>
</evidence>
<protein>
    <submittedName>
        <fullName evidence="2">N-acetyltransferase</fullName>
        <ecNumber evidence="2">2.3.1.-</ecNumber>
    </submittedName>
</protein>